<dbReference type="InterPro" id="IPR001245">
    <property type="entry name" value="Ser-Thr/Tyr_kinase_cat_dom"/>
</dbReference>
<evidence type="ECO:0000256" key="20">
    <source>
        <dbReference type="SAM" id="Phobius"/>
    </source>
</evidence>
<dbReference type="GO" id="GO:0043235">
    <property type="term" value="C:receptor complex"/>
    <property type="evidence" value="ECO:0007669"/>
    <property type="project" value="TreeGrafter"/>
</dbReference>
<evidence type="ECO:0000256" key="2">
    <source>
        <dbReference type="ARBA" id="ARBA00011902"/>
    </source>
</evidence>
<evidence type="ECO:0000256" key="5">
    <source>
        <dbReference type="ARBA" id="ARBA00022692"/>
    </source>
</evidence>
<evidence type="ECO:0000256" key="19">
    <source>
        <dbReference type="SAM" id="MobiDB-lite"/>
    </source>
</evidence>
<dbReference type="EMBL" id="CAJQZP010001707">
    <property type="protein sequence ID" value="CAG5059934.1"/>
    <property type="molecule type" value="Genomic_DNA"/>
</dbReference>
<keyword evidence="9 17" id="KW-0067">ATP-binding</keyword>
<dbReference type="GO" id="GO:0007169">
    <property type="term" value="P:cell surface receptor protein tyrosine kinase signaling pathway"/>
    <property type="evidence" value="ECO:0007669"/>
    <property type="project" value="TreeGrafter"/>
</dbReference>
<feature type="transmembrane region" description="Helical" evidence="20">
    <location>
        <begin position="108"/>
        <end position="133"/>
    </location>
</feature>
<dbReference type="PROSITE" id="PS00109">
    <property type="entry name" value="PROTEIN_KINASE_TYR"/>
    <property type="match status" value="1"/>
</dbReference>
<evidence type="ECO:0000256" key="7">
    <source>
        <dbReference type="ARBA" id="ARBA00022741"/>
    </source>
</evidence>
<feature type="domain" description="Protein kinase" evidence="21">
    <location>
        <begin position="201"/>
        <end position="472"/>
    </location>
</feature>
<evidence type="ECO:0000256" key="16">
    <source>
        <dbReference type="ARBA" id="ARBA00051243"/>
    </source>
</evidence>
<feature type="compositionally biased region" description="Low complexity" evidence="19">
    <location>
        <begin position="813"/>
        <end position="825"/>
    </location>
</feature>
<evidence type="ECO:0000256" key="17">
    <source>
        <dbReference type="PROSITE-ProRule" id="PRU10141"/>
    </source>
</evidence>
<comment type="catalytic activity">
    <reaction evidence="16">
        <text>L-tyrosyl-[protein] + ATP = O-phospho-L-tyrosyl-[protein] + ADP + H(+)</text>
        <dbReference type="Rhea" id="RHEA:10596"/>
        <dbReference type="Rhea" id="RHEA-COMP:10136"/>
        <dbReference type="Rhea" id="RHEA-COMP:20101"/>
        <dbReference type="ChEBI" id="CHEBI:15378"/>
        <dbReference type="ChEBI" id="CHEBI:30616"/>
        <dbReference type="ChEBI" id="CHEBI:46858"/>
        <dbReference type="ChEBI" id="CHEBI:61978"/>
        <dbReference type="ChEBI" id="CHEBI:456216"/>
        <dbReference type="EC" id="2.7.10.1"/>
    </reaction>
</comment>
<name>A0A8S3YAT5_PARAO</name>
<dbReference type="GO" id="GO:0005886">
    <property type="term" value="C:plasma membrane"/>
    <property type="evidence" value="ECO:0007669"/>
    <property type="project" value="UniProtKB-SubCell"/>
</dbReference>
<reference evidence="22" key="1">
    <citation type="submission" date="2021-04" db="EMBL/GenBank/DDBJ databases">
        <authorList>
            <person name="Tunstrom K."/>
        </authorList>
    </citation>
    <scope>NUCLEOTIDE SEQUENCE</scope>
</reference>
<evidence type="ECO:0000256" key="3">
    <source>
        <dbReference type="ARBA" id="ARBA00022475"/>
    </source>
</evidence>
<keyword evidence="3" id="KW-1003">Cell membrane</keyword>
<evidence type="ECO:0000256" key="4">
    <source>
        <dbReference type="ARBA" id="ARBA00022679"/>
    </source>
</evidence>
<protein>
    <recommendedName>
        <fullName evidence="2">receptor protein-tyrosine kinase</fullName>
        <ecNumber evidence="2">2.7.10.1</ecNumber>
    </recommendedName>
</protein>
<evidence type="ECO:0000256" key="1">
    <source>
        <dbReference type="ARBA" id="ARBA00004251"/>
    </source>
</evidence>
<dbReference type="Pfam" id="PF07714">
    <property type="entry name" value="PK_Tyr_Ser-Thr"/>
    <property type="match status" value="1"/>
</dbReference>
<keyword evidence="6" id="KW-0732">Signal</keyword>
<dbReference type="PANTHER" id="PTHR24416:SF604">
    <property type="entry name" value="RECEPTOR PROTEIN-TYROSINE KINASE"/>
    <property type="match status" value="1"/>
</dbReference>
<evidence type="ECO:0000313" key="23">
    <source>
        <dbReference type="Proteomes" id="UP000691718"/>
    </source>
</evidence>
<dbReference type="SMART" id="SM00219">
    <property type="entry name" value="TyrKc"/>
    <property type="match status" value="1"/>
</dbReference>
<dbReference type="InterPro" id="IPR000719">
    <property type="entry name" value="Prot_kinase_dom"/>
</dbReference>
<keyword evidence="14" id="KW-0675">Receptor</keyword>
<organism evidence="22 23">
    <name type="scientific">Parnassius apollo</name>
    <name type="common">Apollo butterfly</name>
    <name type="synonym">Papilio apollo</name>
    <dbReference type="NCBI Taxonomy" id="110799"/>
    <lineage>
        <taxon>Eukaryota</taxon>
        <taxon>Metazoa</taxon>
        <taxon>Ecdysozoa</taxon>
        <taxon>Arthropoda</taxon>
        <taxon>Hexapoda</taxon>
        <taxon>Insecta</taxon>
        <taxon>Pterygota</taxon>
        <taxon>Neoptera</taxon>
        <taxon>Endopterygota</taxon>
        <taxon>Lepidoptera</taxon>
        <taxon>Glossata</taxon>
        <taxon>Ditrysia</taxon>
        <taxon>Papilionoidea</taxon>
        <taxon>Papilionidae</taxon>
        <taxon>Parnassiinae</taxon>
        <taxon>Parnassini</taxon>
        <taxon>Parnassius</taxon>
        <taxon>Parnassius</taxon>
    </lineage>
</organism>
<keyword evidence="12" id="KW-0829">Tyrosine-protein kinase</keyword>
<dbReference type="GO" id="GO:0005524">
    <property type="term" value="F:ATP binding"/>
    <property type="evidence" value="ECO:0007669"/>
    <property type="project" value="UniProtKB-UniRule"/>
</dbReference>
<evidence type="ECO:0000256" key="11">
    <source>
        <dbReference type="ARBA" id="ARBA00023136"/>
    </source>
</evidence>
<keyword evidence="11 20" id="KW-0472">Membrane</keyword>
<comment type="subcellular location">
    <subcellularLocation>
        <location evidence="1">Cell membrane</location>
        <topology evidence="1">Single-pass type I membrane protein</topology>
    </subcellularLocation>
</comment>
<evidence type="ECO:0000256" key="10">
    <source>
        <dbReference type="ARBA" id="ARBA00022989"/>
    </source>
</evidence>
<dbReference type="GO" id="GO:0045664">
    <property type="term" value="P:regulation of neuron differentiation"/>
    <property type="evidence" value="ECO:0007669"/>
    <property type="project" value="TreeGrafter"/>
</dbReference>
<dbReference type="EC" id="2.7.10.1" evidence="2"/>
<feature type="compositionally biased region" description="Basic and acidic residues" evidence="19">
    <location>
        <begin position="779"/>
        <end position="792"/>
    </location>
</feature>
<dbReference type="AlphaFoldDB" id="A0A8S3YAT5"/>
<evidence type="ECO:0000256" key="9">
    <source>
        <dbReference type="ARBA" id="ARBA00022840"/>
    </source>
</evidence>
<dbReference type="FunFam" id="1.10.510.10:FF:000113">
    <property type="entry name" value="Tyrosine-protein kinase receptor"/>
    <property type="match status" value="1"/>
</dbReference>
<dbReference type="Proteomes" id="UP000691718">
    <property type="component" value="Unassembled WGS sequence"/>
</dbReference>
<dbReference type="OrthoDB" id="73209at2759"/>
<dbReference type="InterPro" id="IPR050122">
    <property type="entry name" value="RTK"/>
</dbReference>
<keyword evidence="4" id="KW-0808">Transferase</keyword>
<keyword evidence="8" id="KW-0418">Kinase</keyword>
<dbReference type="InterPro" id="IPR008266">
    <property type="entry name" value="Tyr_kinase_AS"/>
</dbReference>
<feature type="region of interest" description="Disordered" evidence="19">
    <location>
        <begin position="845"/>
        <end position="866"/>
    </location>
</feature>
<feature type="binding site" evidence="17">
    <location>
        <position position="235"/>
    </location>
    <ligand>
        <name>ATP</name>
        <dbReference type="ChEBI" id="CHEBI:30616"/>
    </ligand>
</feature>
<keyword evidence="18" id="KW-0175">Coiled coil</keyword>
<sequence length="866" mass="95242">MPLYQKVKINVDVVGGNTNEAEGQHGGGGWSYVDSSRCMRGFTRVQTAPRTGPGEVLVLPAIHDCGCAYRCVALNEYRSEVTCYCPATWMSDVDDPTKCIMEKQSYSWVLLCFGAAVICCCILFVVCIALHFYNKYQRKKEEELNQKRLLEQEVQLHRLRNPSGRNENPLSMAFNPYYGSENFLPQGIDVRDLPKVSRESLKLVKALGQGAFGEVYQGLYRHRSGDSVEMPVAVKTLPELSTGQSENDFLMEAAIMAKFNHPNIVHLIGVCFDMHPRFIVLELLAGGDLKNFLRESRPKAERVSAITMKDLLLCSLDVCKGSRYLEVQRFIHRDIAARNCLLTSRGPGRVVKIADFGMARDVYRAEYYKKGGKAMLPIKWMPPEAYIDGVFSIKTDVWSFGVLLWEVFSLGLMPYTGLSNREVMESVSTGGRLDKPYGCPLEIYLLMCECWNPTPSERPSFAQIFDRLQRFLQDPAITGAPLPVLRSLIGAVTGARSKNEEEEQRVADGDYLVPKSPQDAPPDASSTEPQEPHSTSPTAAQETSETEDSQYLPLLKASQEYGNIPISRSDARRGDTCAAGGAATRTSAKFLSSNSTDRLLSSVEGISVDDDTASETDEKPVICETSFTEPRSKSNSVDLKQKSATGPAVDKLISITPTSPKPPENALSIAIEANVVDVDKNHKNSLVVDRKTAPFASPEPPRGNSYVNKEPPKIVPKPKPLCLDAAQLEQNLNALKKNSGSVNLTTMNILPPYINVVTPNKLSQSKTIQIDPKKAIIHDLPKDTEQKEDKGKLKQSSSAASLLNGPLTDVPYADSDNASSGSNDNECGSKKKNKKIYGEVFIGNGKKFTKQGSNGGEFTGDTEITC</sequence>
<proteinExistence type="predicted"/>
<dbReference type="PANTHER" id="PTHR24416">
    <property type="entry name" value="TYROSINE-PROTEIN KINASE RECEPTOR"/>
    <property type="match status" value="1"/>
</dbReference>
<keyword evidence="15" id="KW-0325">Glycoprotein</keyword>
<evidence type="ECO:0000259" key="21">
    <source>
        <dbReference type="PROSITE" id="PS50011"/>
    </source>
</evidence>
<feature type="compositionally biased region" description="Polar residues" evidence="19">
    <location>
        <begin position="524"/>
        <end position="543"/>
    </location>
</feature>
<evidence type="ECO:0000256" key="12">
    <source>
        <dbReference type="ARBA" id="ARBA00023137"/>
    </source>
</evidence>
<dbReference type="InterPro" id="IPR017441">
    <property type="entry name" value="Protein_kinase_ATP_BS"/>
</dbReference>
<comment type="caution">
    <text evidence="22">The sequence shown here is derived from an EMBL/GenBank/DDBJ whole genome shotgun (WGS) entry which is preliminary data.</text>
</comment>
<dbReference type="PROSITE" id="PS00107">
    <property type="entry name" value="PROTEIN_KINASE_ATP"/>
    <property type="match status" value="1"/>
</dbReference>
<keyword evidence="5 20" id="KW-0812">Transmembrane</keyword>
<gene>
    <name evidence="22" type="ORF">PAPOLLO_LOCUS28272</name>
</gene>
<keyword evidence="13" id="KW-1015">Disulfide bond</keyword>
<feature type="region of interest" description="Disordered" evidence="19">
    <location>
        <begin position="494"/>
        <end position="548"/>
    </location>
</feature>
<dbReference type="PROSITE" id="PS50011">
    <property type="entry name" value="PROTEIN_KINASE_DOM"/>
    <property type="match status" value="1"/>
</dbReference>
<dbReference type="InterPro" id="IPR020635">
    <property type="entry name" value="Tyr_kinase_cat_dom"/>
</dbReference>
<keyword evidence="7 17" id="KW-0547">Nucleotide-binding</keyword>
<evidence type="ECO:0000256" key="18">
    <source>
        <dbReference type="SAM" id="Coils"/>
    </source>
</evidence>
<evidence type="ECO:0000256" key="6">
    <source>
        <dbReference type="ARBA" id="ARBA00022729"/>
    </source>
</evidence>
<feature type="coiled-coil region" evidence="18">
    <location>
        <begin position="133"/>
        <end position="160"/>
    </location>
</feature>
<evidence type="ECO:0000256" key="8">
    <source>
        <dbReference type="ARBA" id="ARBA00022777"/>
    </source>
</evidence>
<keyword evidence="10 20" id="KW-1133">Transmembrane helix</keyword>
<dbReference type="FunFam" id="3.30.200.20:FF:000117">
    <property type="entry name" value="Tyrosine-protein kinase receptor"/>
    <property type="match status" value="1"/>
</dbReference>
<feature type="region of interest" description="Disordered" evidence="19">
    <location>
        <begin position="779"/>
        <end position="830"/>
    </location>
</feature>
<evidence type="ECO:0000256" key="14">
    <source>
        <dbReference type="ARBA" id="ARBA00023170"/>
    </source>
</evidence>
<evidence type="ECO:0000256" key="15">
    <source>
        <dbReference type="ARBA" id="ARBA00023180"/>
    </source>
</evidence>
<accession>A0A8S3YAT5</accession>
<evidence type="ECO:0000313" key="22">
    <source>
        <dbReference type="EMBL" id="CAG5059934.1"/>
    </source>
</evidence>
<dbReference type="GO" id="GO:0004714">
    <property type="term" value="F:transmembrane receptor protein tyrosine kinase activity"/>
    <property type="evidence" value="ECO:0007669"/>
    <property type="project" value="UniProtKB-EC"/>
</dbReference>
<keyword evidence="23" id="KW-1185">Reference proteome</keyword>
<evidence type="ECO:0000256" key="13">
    <source>
        <dbReference type="ARBA" id="ARBA00023157"/>
    </source>
</evidence>